<protein>
    <submittedName>
        <fullName evidence="12">TonB-dependent receptor</fullName>
    </submittedName>
</protein>
<keyword evidence="7" id="KW-0406">Ion transport</keyword>
<dbReference type="PANTHER" id="PTHR32552:SF81">
    <property type="entry name" value="TONB-DEPENDENT OUTER MEMBRANE RECEPTOR"/>
    <property type="match status" value="1"/>
</dbReference>
<name>A0ABT5FGV2_9GAMM</name>
<dbReference type="Gene3D" id="2.40.170.20">
    <property type="entry name" value="TonB-dependent receptor, beta-barrel domain"/>
    <property type="match status" value="1"/>
</dbReference>
<evidence type="ECO:0000256" key="5">
    <source>
        <dbReference type="ARBA" id="ARBA00022692"/>
    </source>
</evidence>
<dbReference type="PANTHER" id="PTHR32552">
    <property type="entry name" value="FERRICHROME IRON RECEPTOR-RELATED"/>
    <property type="match status" value="1"/>
</dbReference>
<dbReference type="RefSeq" id="WP_272181631.1">
    <property type="nucleotide sequence ID" value="NZ_JAQOMS010000002.1"/>
</dbReference>
<dbReference type="Proteomes" id="UP001528411">
    <property type="component" value="Unassembled WGS sequence"/>
</dbReference>
<dbReference type="InterPro" id="IPR039426">
    <property type="entry name" value="TonB-dep_rcpt-like"/>
</dbReference>
<evidence type="ECO:0000256" key="8">
    <source>
        <dbReference type="ARBA" id="ARBA00023077"/>
    </source>
</evidence>
<comment type="subcellular location">
    <subcellularLocation>
        <location evidence="1">Cell outer membrane</location>
        <topology evidence="1">Multi-pass membrane protein</topology>
    </subcellularLocation>
</comment>
<evidence type="ECO:0000313" key="13">
    <source>
        <dbReference type="Proteomes" id="UP001528411"/>
    </source>
</evidence>
<dbReference type="InterPro" id="IPR000531">
    <property type="entry name" value="Beta-barrel_TonB"/>
</dbReference>
<keyword evidence="2" id="KW-0813">Transport</keyword>
<keyword evidence="13" id="KW-1185">Reference proteome</keyword>
<evidence type="ECO:0000256" key="10">
    <source>
        <dbReference type="ARBA" id="ARBA00023237"/>
    </source>
</evidence>
<gene>
    <name evidence="12" type="ORF">PN838_18810</name>
</gene>
<dbReference type="InterPro" id="IPR036942">
    <property type="entry name" value="Beta-barrel_TonB_sf"/>
</dbReference>
<keyword evidence="4" id="KW-0410">Iron transport</keyword>
<comment type="caution">
    <text evidence="12">The sequence shown here is derived from an EMBL/GenBank/DDBJ whole genome shotgun (WGS) entry which is preliminary data.</text>
</comment>
<reference evidence="12 13" key="1">
    <citation type="submission" date="2023-01" db="EMBL/GenBank/DDBJ databases">
        <title>Psychrosphaera sp. nov., isolated from marine algae.</title>
        <authorList>
            <person name="Bayburt H."/>
            <person name="Choi B.J."/>
            <person name="Kim J.M."/>
            <person name="Choi D.G."/>
            <person name="Jeon C.O."/>
        </authorList>
    </citation>
    <scope>NUCLEOTIDE SEQUENCE [LARGE SCALE GENOMIC DNA]</scope>
    <source>
        <strain evidence="12 13">G1-22</strain>
    </source>
</reference>
<dbReference type="EMBL" id="JAQOMS010000002">
    <property type="protein sequence ID" value="MDC2890428.1"/>
    <property type="molecule type" value="Genomic_DNA"/>
</dbReference>
<evidence type="ECO:0000256" key="7">
    <source>
        <dbReference type="ARBA" id="ARBA00023065"/>
    </source>
</evidence>
<keyword evidence="6" id="KW-0408">Iron</keyword>
<feature type="domain" description="TonB-dependent receptor-like beta-barrel" evidence="11">
    <location>
        <begin position="108"/>
        <end position="380"/>
    </location>
</feature>
<evidence type="ECO:0000256" key="3">
    <source>
        <dbReference type="ARBA" id="ARBA00022452"/>
    </source>
</evidence>
<evidence type="ECO:0000313" key="12">
    <source>
        <dbReference type="EMBL" id="MDC2890428.1"/>
    </source>
</evidence>
<keyword evidence="10" id="KW-0998">Cell outer membrane</keyword>
<evidence type="ECO:0000256" key="2">
    <source>
        <dbReference type="ARBA" id="ARBA00022448"/>
    </source>
</evidence>
<evidence type="ECO:0000256" key="1">
    <source>
        <dbReference type="ARBA" id="ARBA00004571"/>
    </source>
</evidence>
<evidence type="ECO:0000256" key="6">
    <source>
        <dbReference type="ARBA" id="ARBA00023004"/>
    </source>
</evidence>
<dbReference type="Pfam" id="PF00593">
    <property type="entry name" value="TonB_dep_Rec_b-barrel"/>
    <property type="match status" value="1"/>
</dbReference>
<keyword evidence="9" id="KW-0472">Membrane</keyword>
<dbReference type="SUPFAM" id="SSF56935">
    <property type="entry name" value="Porins"/>
    <property type="match status" value="1"/>
</dbReference>
<accession>A0ABT5FGV2</accession>
<evidence type="ECO:0000259" key="11">
    <source>
        <dbReference type="Pfam" id="PF00593"/>
    </source>
</evidence>
<organism evidence="12 13">
    <name type="scientific">Psychrosphaera algicola</name>
    <dbReference type="NCBI Taxonomy" id="3023714"/>
    <lineage>
        <taxon>Bacteria</taxon>
        <taxon>Pseudomonadati</taxon>
        <taxon>Pseudomonadota</taxon>
        <taxon>Gammaproteobacteria</taxon>
        <taxon>Alteromonadales</taxon>
        <taxon>Pseudoalteromonadaceae</taxon>
        <taxon>Psychrosphaera</taxon>
    </lineage>
</organism>
<proteinExistence type="predicted"/>
<keyword evidence="12" id="KW-0675">Receptor</keyword>
<evidence type="ECO:0000256" key="9">
    <source>
        <dbReference type="ARBA" id="ARBA00023136"/>
    </source>
</evidence>
<sequence>MSTSPQLESDLNGFARLSIGSFNRRFFDIASDIFINDTTGLRLSFFNHTADGQVTSKQLGNNTEYNDVNKQGFRAHLRHQFSQNIQLDMSIYGGAQDQISAVKTLVSGTDEQPTIDIDNIDLAYNQSRIIDPRNDITAFGGYFKLNWQLSSMEFNSITSFETVESERMDDWGSQNIPSAIFQALTYNSTDTNNLSYEFQLLSTNQKSAWLVGLAFNKDTGDLAQAAYIDPGTQGRPDDAIDDAGGGPLFDRAAIVETNTTTTSIYGQYSQSLTEKLQFTGGYRWTHQGLAPTVNSAGMMMDDPANPFPLGTLGWYSLGNPNFNIYQDYVGFKELNQFVIANNGYGGSANIDESFSEWGGKLALDYQIIDDTLLYASISRGSKWAR</sequence>
<keyword evidence="3" id="KW-1134">Transmembrane beta strand</keyword>
<keyword evidence="8" id="KW-0798">TonB box</keyword>
<keyword evidence="5" id="KW-0812">Transmembrane</keyword>
<evidence type="ECO:0000256" key="4">
    <source>
        <dbReference type="ARBA" id="ARBA00022496"/>
    </source>
</evidence>